<keyword evidence="10" id="KW-1185">Reference proteome</keyword>
<evidence type="ECO:0000256" key="2">
    <source>
        <dbReference type="ARBA" id="ARBA00022723"/>
    </source>
</evidence>
<dbReference type="InterPro" id="IPR001567">
    <property type="entry name" value="Pept_M3A_M3B_dom"/>
</dbReference>
<keyword evidence="4 6" id="KW-0862">Zinc</keyword>
<dbReference type="Proteomes" id="UP001479436">
    <property type="component" value="Unassembled WGS sequence"/>
</dbReference>
<feature type="domain" description="Peptidase M3A/M3B catalytic" evidence="8">
    <location>
        <begin position="217"/>
        <end position="496"/>
    </location>
</feature>
<dbReference type="PANTHER" id="PTHR11804:SF84">
    <property type="entry name" value="SACCHAROLYSIN"/>
    <property type="match status" value="1"/>
</dbReference>
<dbReference type="InterPro" id="IPR024080">
    <property type="entry name" value="Neurolysin/TOP_N"/>
</dbReference>
<organism evidence="9 10">
    <name type="scientific">Basidiobolus ranarum</name>
    <dbReference type="NCBI Taxonomy" id="34480"/>
    <lineage>
        <taxon>Eukaryota</taxon>
        <taxon>Fungi</taxon>
        <taxon>Fungi incertae sedis</taxon>
        <taxon>Zoopagomycota</taxon>
        <taxon>Entomophthoromycotina</taxon>
        <taxon>Basidiobolomycetes</taxon>
        <taxon>Basidiobolales</taxon>
        <taxon>Basidiobolaceae</taxon>
        <taxon>Basidiobolus</taxon>
    </lineage>
</organism>
<gene>
    <name evidence="9" type="primary">PRD1</name>
    <name evidence="9" type="ORF">K7432_006504</name>
</gene>
<dbReference type="SUPFAM" id="SSF55486">
    <property type="entry name" value="Metalloproteases ('zincins'), catalytic domain"/>
    <property type="match status" value="1"/>
</dbReference>
<dbReference type="GO" id="GO:0004222">
    <property type="term" value="F:metalloendopeptidase activity"/>
    <property type="evidence" value="ECO:0007669"/>
    <property type="project" value="UniProtKB-EC"/>
</dbReference>
<reference evidence="9 10" key="1">
    <citation type="submission" date="2023-04" db="EMBL/GenBank/DDBJ databases">
        <title>Genome of Basidiobolus ranarum AG-B5.</title>
        <authorList>
            <person name="Stajich J.E."/>
            <person name="Carter-House D."/>
            <person name="Gryganskyi A."/>
        </authorList>
    </citation>
    <scope>NUCLEOTIDE SEQUENCE [LARGE SCALE GENOMIC DNA]</scope>
    <source>
        <strain evidence="9 10">AG-B5</strain>
    </source>
</reference>
<comment type="cofactor">
    <cofactor evidence="6">
        <name>Zn(2+)</name>
        <dbReference type="ChEBI" id="CHEBI:29105"/>
    </cofactor>
    <text evidence="6">Binds 1 zinc ion.</text>
</comment>
<comment type="caution">
    <text evidence="9">The sequence shown here is derived from an EMBL/GenBank/DDBJ whole genome shotgun (WGS) entry which is preliminary data.</text>
</comment>
<evidence type="ECO:0000313" key="10">
    <source>
        <dbReference type="Proteomes" id="UP001479436"/>
    </source>
</evidence>
<dbReference type="Gene3D" id="1.10.1370.40">
    <property type="match status" value="1"/>
</dbReference>
<dbReference type="EC" id="3.4.24.37" evidence="9"/>
<evidence type="ECO:0000256" key="5">
    <source>
        <dbReference type="ARBA" id="ARBA00023049"/>
    </source>
</evidence>
<accession>A0ABR2W1I4</accession>
<keyword evidence="3 6" id="KW-0378">Hydrolase</keyword>
<keyword evidence="1 6" id="KW-0645">Protease</keyword>
<keyword evidence="7" id="KW-0175">Coiled coil</keyword>
<dbReference type="CDD" id="cd06455">
    <property type="entry name" value="M3A_TOP"/>
    <property type="match status" value="1"/>
</dbReference>
<proteinExistence type="inferred from homology"/>
<keyword evidence="5 6" id="KW-0482">Metalloprotease</keyword>
<dbReference type="PANTHER" id="PTHR11804">
    <property type="entry name" value="PROTEASE M3 THIMET OLIGOPEPTIDASE-RELATED"/>
    <property type="match status" value="1"/>
</dbReference>
<comment type="similarity">
    <text evidence="6">Belongs to the peptidase M3 family.</text>
</comment>
<evidence type="ECO:0000256" key="7">
    <source>
        <dbReference type="SAM" id="Coils"/>
    </source>
</evidence>
<keyword evidence="2 6" id="KW-0479">Metal-binding</keyword>
<evidence type="ECO:0000256" key="4">
    <source>
        <dbReference type="ARBA" id="ARBA00022833"/>
    </source>
</evidence>
<evidence type="ECO:0000259" key="8">
    <source>
        <dbReference type="Pfam" id="PF01432"/>
    </source>
</evidence>
<dbReference type="EMBL" id="JASJQH010007165">
    <property type="protein sequence ID" value="KAK9716979.1"/>
    <property type="molecule type" value="Genomic_DNA"/>
</dbReference>
<dbReference type="InterPro" id="IPR045090">
    <property type="entry name" value="Pept_M3A_M3B"/>
</dbReference>
<dbReference type="Pfam" id="PF01432">
    <property type="entry name" value="Peptidase_M3"/>
    <property type="match status" value="1"/>
</dbReference>
<evidence type="ECO:0000256" key="3">
    <source>
        <dbReference type="ARBA" id="ARBA00022801"/>
    </source>
</evidence>
<evidence type="ECO:0000313" key="9">
    <source>
        <dbReference type="EMBL" id="KAK9716979.1"/>
    </source>
</evidence>
<feature type="coiled-coil region" evidence="7">
    <location>
        <begin position="101"/>
        <end position="161"/>
    </location>
</feature>
<name>A0ABR2W1I4_9FUNG</name>
<evidence type="ECO:0000256" key="6">
    <source>
        <dbReference type="RuleBase" id="RU003435"/>
    </source>
</evidence>
<protein>
    <submittedName>
        <fullName evidence="9">Metalloendopeptidase</fullName>
        <ecNumber evidence="9">3.4.24.37</ecNumber>
    </submittedName>
</protein>
<dbReference type="Gene3D" id="1.20.1050.40">
    <property type="entry name" value="Endopeptidase. Chain P, domain 1"/>
    <property type="match status" value="1"/>
</dbReference>
<evidence type="ECO:0000256" key="1">
    <source>
        <dbReference type="ARBA" id="ARBA00022670"/>
    </source>
</evidence>
<sequence>MPNTSELSKLRVDLSPEEIGKLAQDIIARAKKTHDEVASLSPEQCTFESVCKRLALLEGWAETEASNCTFPQYVFTDKDVREASSKATAEIEKFDIEEGMREDLYQAVLNVKAKKEKLSDEEQRLLDKMELDFKRNGLALSKDKREQLSEIKKRISELRIDFQKNLNEDDSKLTFTAEELDGVKAEFLEGLEKVESATAGEEVKYYVTTKYPDLLPVLKYAKNDEVRRKMDTLNATKCKPNVAILEEVIELRKRMADIMGYPDFASFRLEVKMAKDSTTVTDFLDDLTAKLKPIAAKELENLKKVKKSEKESQSQTFDNTIHSYDYSYYDRIQVENDFQVDESEIQNYFPVDHVVKGVFDLYEQVLAVKFTEVPDAKVWHSDVKMFKVLDAKTGELVGSFYLDLHPREGKYNHAACFPLNPGYETENGERQLPVAAMVANFTKPTATRPSLLRHSEAVTYLHELGHVMHNMCAKTQFARFHGTSVEGDFVEAPSQVGLFLRIFTASS</sequence>